<dbReference type="InterPro" id="IPR004089">
    <property type="entry name" value="MCPsignal_dom"/>
</dbReference>
<feature type="domain" description="Methyl-accepting transducer" evidence="7">
    <location>
        <begin position="266"/>
        <end position="509"/>
    </location>
</feature>
<evidence type="ECO:0000256" key="6">
    <source>
        <dbReference type="SAM" id="Phobius"/>
    </source>
</evidence>
<keyword evidence="1 6" id="KW-0812">Transmembrane</keyword>
<comment type="similarity">
    <text evidence="4">Belongs to the methyl-accepting chemotaxis (MCP) protein family.</text>
</comment>
<dbReference type="RefSeq" id="WP_168631578.1">
    <property type="nucleotide sequence ID" value="NZ_BONL01000021.1"/>
</dbReference>
<dbReference type="GO" id="GO:0007165">
    <property type="term" value="P:signal transduction"/>
    <property type="evidence" value="ECO:0007669"/>
    <property type="project" value="UniProtKB-KW"/>
</dbReference>
<dbReference type="EMBL" id="JAAXOX010000015">
    <property type="protein sequence ID" value="NKY24459.1"/>
    <property type="molecule type" value="Genomic_DNA"/>
</dbReference>
<dbReference type="SMART" id="SM00304">
    <property type="entry name" value="HAMP"/>
    <property type="match status" value="1"/>
</dbReference>
<keyword evidence="2 6" id="KW-1133">Transmembrane helix</keyword>
<evidence type="ECO:0000256" key="1">
    <source>
        <dbReference type="ARBA" id="ARBA00022692"/>
    </source>
</evidence>
<dbReference type="Pfam" id="PF00672">
    <property type="entry name" value="HAMP"/>
    <property type="match status" value="1"/>
</dbReference>
<organism evidence="9 10">
    <name type="scientific">Cellulomonas denverensis</name>
    <dbReference type="NCBI Taxonomy" id="264297"/>
    <lineage>
        <taxon>Bacteria</taxon>
        <taxon>Bacillati</taxon>
        <taxon>Actinomycetota</taxon>
        <taxon>Actinomycetes</taxon>
        <taxon>Micrococcales</taxon>
        <taxon>Cellulomonadaceae</taxon>
        <taxon>Cellulomonas</taxon>
    </lineage>
</organism>
<keyword evidence="10" id="KW-1185">Reference proteome</keyword>
<dbReference type="PANTHER" id="PTHR32089">
    <property type="entry name" value="METHYL-ACCEPTING CHEMOTAXIS PROTEIN MCPB"/>
    <property type="match status" value="1"/>
</dbReference>
<keyword evidence="6" id="KW-0472">Membrane</keyword>
<evidence type="ECO:0000313" key="9">
    <source>
        <dbReference type="EMBL" id="NKY24459.1"/>
    </source>
</evidence>
<evidence type="ECO:0000256" key="5">
    <source>
        <dbReference type="PROSITE-ProRule" id="PRU00284"/>
    </source>
</evidence>
<dbReference type="InterPro" id="IPR003660">
    <property type="entry name" value="HAMP_dom"/>
</dbReference>
<dbReference type="PROSITE" id="PS50111">
    <property type="entry name" value="CHEMOTAXIS_TRANSDUC_2"/>
    <property type="match status" value="1"/>
</dbReference>
<evidence type="ECO:0000256" key="4">
    <source>
        <dbReference type="ARBA" id="ARBA00029447"/>
    </source>
</evidence>
<gene>
    <name evidence="9" type="ORF">HGA03_17500</name>
</gene>
<protein>
    <submittedName>
        <fullName evidence="9">Methyl-accepting chemotaxis protein</fullName>
    </submittedName>
</protein>
<name>A0A7X6R0L9_9CELL</name>
<evidence type="ECO:0000259" key="8">
    <source>
        <dbReference type="PROSITE" id="PS50885"/>
    </source>
</evidence>
<dbReference type="PANTHER" id="PTHR32089:SF112">
    <property type="entry name" value="LYSOZYME-LIKE PROTEIN-RELATED"/>
    <property type="match status" value="1"/>
</dbReference>
<keyword evidence="3 5" id="KW-0807">Transducer</keyword>
<evidence type="ECO:0000259" key="7">
    <source>
        <dbReference type="PROSITE" id="PS50111"/>
    </source>
</evidence>
<sequence>MGSWFENRSLRTKVAAAVLASTATGVVVGLAGIGAVRQLNADSAEAQRSNFTVMQAAGSLAENVEAFNKDQNALALYPALEDALTTNLEADRAAVDDALQVLQTELAADAEGRELVAKTAADWQAYVEFVSVDRSGDSAEELAESSKEYQALGDAVASDRAALEDISAQRLAETLDRGSDLAVQRTVLIAALLVAGAALSLLIGEWVARRVRRTVTQVTRLAEGLAEGDLTRSSGVTTRDEVGRMAAALDAGVGRLRDVVVQVAGTATTLQHAATELTLVSKTLDEAALATSAQAGSVAAASSGMSHDLQTVSAGSAQVGAAISAIRSSTHEAAQVAAQAVDMAVATNTIVSRLGDSSSEIATVVKVITSIAEQTNLLALNATIEAARAGEFGKGFAVVAGEVKELAQETAKATEDIAGRVQSIQTDTSGAVSAIGEISSIIERINGIQLTITSAVEQQAATTHEMSGTLSRAAGGADGIAASIGDVSAATHRTTESVSTAREAADGLAATADELHLLVSQFRY</sequence>
<evidence type="ECO:0000313" key="10">
    <source>
        <dbReference type="Proteomes" id="UP000581206"/>
    </source>
</evidence>
<dbReference type="SUPFAM" id="SSF58104">
    <property type="entry name" value="Methyl-accepting chemotaxis protein (MCP) signaling domain"/>
    <property type="match status" value="1"/>
</dbReference>
<dbReference type="SMART" id="SM00283">
    <property type="entry name" value="MA"/>
    <property type="match status" value="1"/>
</dbReference>
<dbReference type="Pfam" id="PF00015">
    <property type="entry name" value="MCPsignal"/>
    <property type="match status" value="1"/>
</dbReference>
<dbReference type="Gene3D" id="1.10.287.950">
    <property type="entry name" value="Methyl-accepting chemotaxis protein"/>
    <property type="match status" value="1"/>
</dbReference>
<comment type="caution">
    <text evidence="9">The sequence shown here is derived from an EMBL/GenBank/DDBJ whole genome shotgun (WGS) entry which is preliminary data.</text>
</comment>
<dbReference type="GO" id="GO:0016020">
    <property type="term" value="C:membrane"/>
    <property type="evidence" value="ECO:0007669"/>
    <property type="project" value="InterPro"/>
</dbReference>
<dbReference type="PROSITE" id="PS50885">
    <property type="entry name" value="HAMP"/>
    <property type="match status" value="1"/>
</dbReference>
<accession>A0A7X6R0L9</accession>
<dbReference type="AlphaFoldDB" id="A0A7X6R0L9"/>
<evidence type="ECO:0000256" key="2">
    <source>
        <dbReference type="ARBA" id="ARBA00022989"/>
    </source>
</evidence>
<feature type="domain" description="HAMP" evidence="8">
    <location>
        <begin position="209"/>
        <end position="261"/>
    </location>
</feature>
<feature type="transmembrane region" description="Helical" evidence="6">
    <location>
        <begin position="187"/>
        <end position="208"/>
    </location>
</feature>
<reference evidence="9 10" key="1">
    <citation type="submission" date="2020-04" db="EMBL/GenBank/DDBJ databases">
        <title>MicrobeNet Type strains.</title>
        <authorList>
            <person name="Nicholson A.C."/>
        </authorList>
    </citation>
    <scope>NUCLEOTIDE SEQUENCE [LARGE SCALE GENOMIC DNA]</scope>
    <source>
        <strain evidence="9 10">ATCC BAA-788</strain>
    </source>
</reference>
<dbReference type="CDD" id="cd06225">
    <property type="entry name" value="HAMP"/>
    <property type="match status" value="1"/>
</dbReference>
<evidence type="ECO:0000256" key="3">
    <source>
        <dbReference type="ARBA" id="ARBA00023224"/>
    </source>
</evidence>
<dbReference type="Proteomes" id="UP000581206">
    <property type="component" value="Unassembled WGS sequence"/>
</dbReference>
<proteinExistence type="inferred from homology"/>